<reference evidence="4 5" key="1">
    <citation type="submission" date="2024-04" db="EMBL/GenBank/DDBJ databases">
        <title>Novel genus in family Flammeovirgaceae.</title>
        <authorList>
            <person name="Nguyen T.H."/>
            <person name="Vuong T.Q."/>
            <person name="Le H."/>
            <person name="Kim S.-G."/>
        </authorList>
    </citation>
    <scope>NUCLEOTIDE SEQUENCE [LARGE SCALE GENOMIC DNA]</scope>
    <source>
        <strain evidence="4 5">JCM 23209</strain>
    </source>
</reference>
<accession>A0AAW9SKP9</accession>
<dbReference type="InterPro" id="IPR016155">
    <property type="entry name" value="Mopterin_synth/thiamin_S_b"/>
</dbReference>
<dbReference type="AlphaFoldDB" id="A0AAW9SKP9"/>
<dbReference type="RefSeq" id="WP_346824207.1">
    <property type="nucleotide sequence ID" value="NZ_JBDKWZ010000022.1"/>
</dbReference>
<evidence type="ECO:0000313" key="5">
    <source>
        <dbReference type="Proteomes" id="UP001403385"/>
    </source>
</evidence>
<evidence type="ECO:0000313" key="4">
    <source>
        <dbReference type="EMBL" id="MEN7551426.1"/>
    </source>
</evidence>
<sequence>MNSKIKLFGIAREIIGSSELEWEIAEASTVQQLLDSLKSNYPQLANLKSLAVAVNSVYAKEGDKVSSSDEIALIPPVSGG</sequence>
<dbReference type="NCBIfam" id="TIGR01687">
    <property type="entry name" value="moaD_arch"/>
    <property type="match status" value="1"/>
</dbReference>
<evidence type="ECO:0000256" key="3">
    <source>
        <dbReference type="ARBA" id="ARBA00024247"/>
    </source>
</evidence>
<dbReference type="SUPFAM" id="SSF54285">
    <property type="entry name" value="MoaD/ThiS"/>
    <property type="match status" value="1"/>
</dbReference>
<evidence type="ECO:0000256" key="2">
    <source>
        <dbReference type="ARBA" id="ARBA00024200"/>
    </source>
</evidence>
<dbReference type="GO" id="GO:0000166">
    <property type="term" value="F:nucleotide binding"/>
    <property type="evidence" value="ECO:0007669"/>
    <property type="project" value="UniProtKB-KW"/>
</dbReference>
<proteinExistence type="inferred from homology"/>
<dbReference type="InterPro" id="IPR012675">
    <property type="entry name" value="Beta-grasp_dom_sf"/>
</dbReference>
<dbReference type="PANTHER" id="PTHR33359:SF1">
    <property type="entry name" value="MOLYBDOPTERIN SYNTHASE SULFUR CARRIER SUBUNIT"/>
    <property type="match status" value="1"/>
</dbReference>
<dbReference type="GO" id="GO:1990133">
    <property type="term" value="C:molybdopterin adenylyltransferase complex"/>
    <property type="evidence" value="ECO:0007669"/>
    <property type="project" value="TreeGrafter"/>
</dbReference>
<keyword evidence="1" id="KW-0547">Nucleotide-binding</keyword>
<organism evidence="4 5">
    <name type="scientific">Rapidithrix thailandica</name>
    <dbReference type="NCBI Taxonomy" id="413964"/>
    <lineage>
        <taxon>Bacteria</taxon>
        <taxon>Pseudomonadati</taxon>
        <taxon>Bacteroidota</taxon>
        <taxon>Cytophagia</taxon>
        <taxon>Cytophagales</taxon>
        <taxon>Flammeovirgaceae</taxon>
        <taxon>Rapidithrix</taxon>
    </lineage>
</organism>
<comment type="similarity">
    <text evidence="2">Belongs to the MoaD family.</text>
</comment>
<dbReference type="InterPro" id="IPR010038">
    <property type="entry name" value="MoaD_arc-typ"/>
</dbReference>
<dbReference type="Gene3D" id="3.10.20.30">
    <property type="match status" value="1"/>
</dbReference>
<gene>
    <name evidence="4" type="ORF">AAG747_26150</name>
</gene>
<dbReference type="PANTHER" id="PTHR33359">
    <property type="entry name" value="MOLYBDOPTERIN SYNTHASE SULFUR CARRIER SUBUNIT"/>
    <property type="match status" value="1"/>
</dbReference>
<comment type="caution">
    <text evidence="4">The sequence shown here is derived from an EMBL/GenBank/DDBJ whole genome shotgun (WGS) entry which is preliminary data.</text>
</comment>
<dbReference type="CDD" id="cd00754">
    <property type="entry name" value="Ubl_MoaD"/>
    <property type="match status" value="1"/>
</dbReference>
<protein>
    <recommendedName>
        <fullName evidence="3">Molybdopterin synthase sulfur carrier subunit</fullName>
    </recommendedName>
</protein>
<dbReference type="Proteomes" id="UP001403385">
    <property type="component" value="Unassembled WGS sequence"/>
</dbReference>
<dbReference type="InterPro" id="IPR044672">
    <property type="entry name" value="MOCS2A"/>
</dbReference>
<keyword evidence="5" id="KW-1185">Reference proteome</keyword>
<dbReference type="InterPro" id="IPR003749">
    <property type="entry name" value="ThiS/MoaD-like"/>
</dbReference>
<dbReference type="Pfam" id="PF02597">
    <property type="entry name" value="ThiS"/>
    <property type="match status" value="1"/>
</dbReference>
<name>A0AAW9SKP9_9BACT</name>
<dbReference type="GO" id="GO:0006777">
    <property type="term" value="P:Mo-molybdopterin cofactor biosynthetic process"/>
    <property type="evidence" value="ECO:0007669"/>
    <property type="project" value="InterPro"/>
</dbReference>
<evidence type="ECO:0000256" key="1">
    <source>
        <dbReference type="ARBA" id="ARBA00022741"/>
    </source>
</evidence>
<dbReference type="EMBL" id="JBDKWZ010000022">
    <property type="protein sequence ID" value="MEN7551426.1"/>
    <property type="molecule type" value="Genomic_DNA"/>
</dbReference>